<dbReference type="InterPro" id="IPR015421">
    <property type="entry name" value="PyrdxlP-dep_Trfase_major"/>
</dbReference>
<dbReference type="InterPro" id="IPR004839">
    <property type="entry name" value="Aminotransferase_I/II_large"/>
</dbReference>
<protein>
    <submittedName>
        <fullName evidence="8">8-amino-7-oxononanoate synthase (EC)</fullName>
        <ecNumber evidence="8">2.3.1.47</ecNumber>
    </submittedName>
</protein>
<accession>A0A6S6SGP7</accession>
<dbReference type="PANTHER" id="PTHR13693:SF77">
    <property type="entry name" value="8-AMINO-7-OXONONANOATE SYNTHASE"/>
    <property type="match status" value="1"/>
</dbReference>
<dbReference type="Pfam" id="PF00155">
    <property type="entry name" value="Aminotran_1_2"/>
    <property type="match status" value="1"/>
</dbReference>
<dbReference type="Gene3D" id="3.40.640.10">
    <property type="entry name" value="Type I PLP-dependent aspartate aminotransferase-like (Major domain)"/>
    <property type="match status" value="1"/>
</dbReference>
<evidence type="ECO:0000256" key="3">
    <source>
        <dbReference type="ARBA" id="ARBA00022679"/>
    </source>
</evidence>
<keyword evidence="3 8" id="KW-0808">Transferase</keyword>
<dbReference type="EMBL" id="CACVAW010000008">
    <property type="protein sequence ID" value="CAA6801968.1"/>
    <property type="molecule type" value="Genomic_DNA"/>
</dbReference>
<name>A0A6S6SGP7_9BACT</name>
<keyword evidence="8" id="KW-0012">Acyltransferase</keyword>
<organism evidence="8">
    <name type="scientific">uncultured Campylobacterales bacterium</name>
    <dbReference type="NCBI Taxonomy" id="352960"/>
    <lineage>
        <taxon>Bacteria</taxon>
        <taxon>Pseudomonadati</taxon>
        <taxon>Campylobacterota</taxon>
        <taxon>Epsilonproteobacteria</taxon>
        <taxon>Campylobacterales</taxon>
        <taxon>environmental samples</taxon>
    </lineage>
</organism>
<reference evidence="8" key="1">
    <citation type="submission" date="2020-01" db="EMBL/GenBank/DDBJ databases">
        <authorList>
            <person name="Meier V. D."/>
            <person name="Meier V D."/>
        </authorList>
    </citation>
    <scope>NUCLEOTIDE SEQUENCE</scope>
    <source>
        <strain evidence="8">HLG_WM_MAG_12</strain>
    </source>
</reference>
<feature type="domain" description="Aminotransferase class I/classII large" evidence="7">
    <location>
        <begin position="24"/>
        <end position="356"/>
    </location>
</feature>
<dbReference type="PROSITE" id="PS00599">
    <property type="entry name" value="AA_TRANSFER_CLASS_2"/>
    <property type="match status" value="1"/>
</dbReference>
<dbReference type="InterPro" id="IPR015422">
    <property type="entry name" value="PyrdxlP-dep_Trfase_small"/>
</dbReference>
<gene>
    <name evidence="8" type="ORF">HELGO_WM30788</name>
</gene>
<evidence type="ECO:0000313" key="8">
    <source>
        <dbReference type="EMBL" id="CAA6801968.1"/>
    </source>
</evidence>
<feature type="coiled-coil region" evidence="6">
    <location>
        <begin position="265"/>
        <end position="292"/>
    </location>
</feature>
<evidence type="ECO:0000256" key="6">
    <source>
        <dbReference type="SAM" id="Coils"/>
    </source>
</evidence>
<dbReference type="InterPro" id="IPR001917">
    <property type="entry name" value="Aminotrans_II_pyridoxalP_BS"/>
</dbReference>
<keyword evidence="4 5" id="KW-0663">Pyridoxal phosphate</keyword>
<evidence type="ECO:0000256" key="2">
    <source>
        <dbReference type="ARBA" id="ARBA00010008"/>
    </source>
</evidence>
<dbReference type="SUPFAM" id="SSF53383">
    <property type="entry name" value="PLP-dependent transferases"/>
    <property type="match status" value="1"/>
</dbReference>
<evidence type="ECO:0000256" key="5">
    <source>
        <dbReference type="RuleBase" id="RU003693"/>
    </source>
</evidence>
<dbReference type="GO" id="GO:0008710">
    <property type="term" value="F:8-amino-7-oxononanoate synthase activity"/>
    <property type="evidence" value="ECO:0007669"/>
    <property type="project" value="UniProtKB-EC"/>
</dbReference>
<dbReference type="Gene3D" id="3.90.1150.10">
    <property type="entry name" value="Aspartate Aminotransferase, domain 1"/>
    <property type="match status" value="1"/>
</dbReference>
<evidence type="ECO:0000259" key="7">
    <source>
        <dbReference type="Pfam" id="PF00155"/>
    </source>
</evidence>
<keyword evidence="6" id="KW-0175">Coiled coil</keyword>
<dbReference type="InterPro" id="IPR050087">
    <property type="entry name" value="AON_synthase_class-II"/>
</dbReference>
<comment type="similarity">
    <text evidence="2">Belongs to the class-II pyridoxal-phosphate-dependent aminotransferase family. BioF subfamily.</text>
</comment>
<sequence>MYFTKSLQALKNQNKFRQRKLTTELIDFASNDYLGLSENKQSLENTYNKLKSHKYISPKSSMLVNGYHPIHQDFENKISNTYGFENTIVLGNGYLANLALIESLGRNGDLLLIDEKYHASGVMASKLSKAKVMFFRHNDTIHLKELLQNNKYKKSIIAVEGVYSMDGDILDTKIIDIANEYNSLIIIDEAHSVGTIGNKFQGIFENITPKPNHIKMGTLGKALGSYGAYISASNEVISYLENRAKPIIYSTAPSLFDILLGHNNLIHIEQNYERLARKRSELKKIVKEFTNQDIDSLILKIPIKDNVTTLDTQKLLKNQGFAIGAIRPPTVSSPILRIILRLNIPTKDVTTLLSSIPS</sequence>
<dbReference type="PANTHER" id="PTHR13693">
    <property type="entry name" value="CLASS II AMINOTRANSFERASE/8-AMINO-7-OXONONANOATE SYNTHASE"/>
    <property type="match status" value="1"/>
</dbReference>
<dbReference type="InterPro" id="IPR015424">
    <property type="entry name" value="PyrdxlP-dep_Trfase"/>
</dbReference>
<comment type="cofactor">
    <cofactor evidence="1 5">
        <name>pyridoxal 5'-phosphate</name>
        <dbReference type="ChEBI" id="CHEBI:597326"/>
    </cofactor>
</comment>
<dbReference type="AlphaFoldDB" id="A0A6S6SGP7"/>
<evidence type="ECO:0000256" key="1">
    <source>
        <dbReference type="ARBA" id="ARBA00001933"/>
    </source>
</evidence>
<dbReference type="EC" id="2.3.1.47" evidence="8"/>
<proteinExistence type="inferred from homology"/>
<dbReference type="GO" id="GO:0030170">
    <property type="term" value="F:pyridoxal phosphate binding"/>
    <property type="evidence" value="ECO:0007669"/>
    <property type="project" value="InterPro"/>
</dbReference>
<evidence type="ECO:0000256" key="4">
    <source>
        <dbReference type="ARBA" id="ARBA00022898"/>
    </source>
</evidence>